<comment type="caution">
    <text evidence="1">Lacks conserved residue(s) required for the propagation of feature annotation.</text>
</comment>
<organism evidence="4 5">
    <name type="scientific">Pomacea canaliculata</name>
    <name type="common">Golden apple snail</name>
    <dbReference type="NCBI Taxonomy" id="400727"/>
    <lineage>
        <taxon>Eukaryota</taxon>
        <taxon>Metazoa</taxon>
        <taxon>Spiralia</taxon>
        <taxon>Lophotrochozoa</taxon>
        <taxon>Mollusca</taxon>
        <taxon>Gastropoda</taxon>
        <taxon>Caenogastropoda</taxon>
        <taxon>Architaenioglossa</taxon>
        <taxon>Ampullarioidea</taxon>
        <taxon>Ampullariidae</taxon>
        <taxon>Pomacea</taxon>
    </lineage>
</organism>
<feature type="transmembrane region" description="Helical" evidence="2">
    <location>
        <begin position="181"/>
        <end position="202"/>
    </location>
</feature>
<keyword evidence="2" id="KW-0472">Membrane</keyword>
<dbReference type="InterPro" id="IPR051223">
    <property type="entry name" value="Polycystin"/>
</dbReference>
<dbReference type="PANTHER" id="PTHR10877:SF194">
    <property type="entry name" value="LOCATION OF VULVA DEFECTIVE 1"/>
    <property type="match status" value="1"/>
</dbReference>
<dbReference type="STRING" id="400727.A0A2T7P6B1"/>
<dbReference type="InterPro" id="IPR001024">
    <property type="entry name" value="PLAT/LH2_dom"/>
</dbReference>
<evidence type="ECO:0000259" key="3">
    <source>
        <dbReference type="PROSITE" id="PS50095"/>
    </source>
</evidence>
<comment type="caution">
    <text evidence="4">The sequence shown here is derived from an EMBL/GenBank/DDBJ whole genome shotgun (WGS) entry which is preliminary data.</text>
</comment>
<keyword evidence="2" id="KW-1133">Transmembrane helix</keyword>
<reference evidence="4 5" key="1">
    <citation type="submission" date="2018-04" db="EMBL/GenBank/DDBJ databases">
        <title>The genome of golden apple snail Pomacea canaliculata provides insight into stress tolerance and invasive adaptation.</title>
        <authorList>
            <person name="Liu C."/>
            <person name="Liu B."/>
            <person name="Ren Y."/>
            <person name="Zhang Y."/>
            <person name="Wang H."/>
            <person name="Li S."/>
            <person name="Jiang F."/>
            <person name="Yin L."/>
            <person name="Zhang G."/>
            <person name="Qian W."/>
            <person name="Fan W."/>
        </authorList>
    </citation>
    <scope>NUCLEOTIDE SEQUENCE [LARGE SCALE GENOMIC DNA]</scope>
    <source>
        <strain evidence="4">SZHN2017</strain>
        <tissue evidence="4">Muscle</tissue>
    </source>
</reference>
<dbReference type="GO" id="GO:0050982">
    <property type="term" value="P:detection of mechanical stimulus"/>
    <property type="evidence" value="ECO:0007669"/>
    <property type="project" value="TreeGrafter"/>
</dbReference>
<feature type="domain" description="PLAT" evidence="3">
    <location>
        <begin position="31"/>
        <end position="138"/>
    </location>
</feature>
<dbReference type="EMBL" id="PZQS01000006">
    <property type="protein sequence ID" value="PVD28960.1"/>
    <property type="molecule type" value="Genomic_DNA"/>
</dbReference>
<dbReference type="GO" id="GO:0016020">
    <property type="term" value="C:membrane"/>
    <property type="evidence" value="ECO:0007669"/>
    <property type="project" value="TreeGrafter"/>
</dbReference>
<accession>A0A2T7P6B1</accession>
<feature type="transmembrane region" description="Helical" evidence="2">
    <location>
        <begin position="47"/>
        <end position="67"/>
    </location>
</feature>
<dbReference type="InterPro" id="IPR036392">
    <property type="entry name" value="PLAT/LH2_dom_sf"/>
</dbReference>
<keyword evidence="5" id="KW-1185">Reference proteome</keyword>
<dbReference type="AlphaFoldDB" id="A0A2T7P6B1"/>
<evidence type="ECO:0000313" key="5">
    <source>
        <dbReference type="Proteomes" id="UP000245119"/>
    </source>
</evidence>
<evidence type="ECO:0000256" key="2">
    <source>
        <dbReference type="SAM" id="Phobius"/>
    </source>
</evidence>
<name>A0A2T7P6B1_POMCA</name>
<evidence type="ECO:0000256" key="1">
    <source>
        <dbReference type="PROSITE-ProRule" id="PRU00152"/>
    </source>
</evidence>
<sequence length="230" mass="26128">MSSASTATETVCTCDNPPGVAFASAFMVPPNTIDFKLVFSKFDPNNASVYGTLIGLLLVWVLGVVWARRQDKKTRKRIVSGTSRLLRIWHDNSGGYQASWFLSRLDVEDLQIGQRYLFICERWLAVDKDNGVVDRFVPLAQQDEIMSFDRLFSEYTKIGITDTHLWLSCFMRPEPSTFTRVQRVSCCLVLLLLTMITSAMFYKAEDSETGDSSSEYLYLVIHKKLCNVCT</sequence>
<dbReference type="Pfam" id="PF01477">
    <property type="entry name" value="PLAT"/>
    <property type="match status" value="1"/>
</dbReference>
<gene>
    <name evidence="4" type="ORF">C0Q70_11556</name>
</gene>
<dbReference type="Proteomes" id="UP000245119">
    <property type="component" value="Linkage Group LG6"/>
</dbReference>
<dbReference type="Gene3D" id="2.60.60.20">
    <property type="entry name" value="PLAT/LH2 domain"/>
    <property type="match status" value="1"/>
</dbReference>
<evidence type="ECO:0000313" key="4">
    <source>
        <dbReference type="EMBL" id="PVD28960.1"/>
    </source>
</evidence>
<proteinExistence type="predicted"/>
<protein>
    <recommendedName>
        <fullName evidence="3">PLAT domain-containing protein</fullName>
    </recommendedName>
</protein>
<dbReference type="OrthoDB" id="10039908at2759"/>
<dbReference type="PROSITE" id="PS50095">
    <property type="entry name" value="PLAT"/>
    <property type="match status" value="1"/>
</dbReference>
<dbReference type="SUPFAM" id="SSF49723">
    <property type="entry name" value="Lipase/lipooxygenase domain (PLAT/LH2 domain)"/>
    <property type="match status" value="1"/>
</dbReference>
<dbReference type="PANTHER" id="PTHR10877">
    <property type="entry name" value="POLYCYSTIN FAMILY MEMBER"/>
    <property type="match status" value="1"/>
</dbReference>
<keyword evidence="2" id="KW-0812">Transmembrane</keyword>
<dbReference type="GO" id="GO:0005262">
    <property type="term" value="F:calcium channel activity"/>
    <property type="evidence" value="ECO:0007669"/>
    <property type="project" value="TreeGrafter"/>
</dbReference>